<proteinExistence type="predicted"/>
<sequence>MNEQTDGWMRRNEGMMDLIGWMCRMLEWKKEWIMEEEEAEWTDLCPSGAMCVRREEETDRHTFLGVELVERTELTDKDPTRAIGGWWSGLDERTHTHFVEGKQRMEHGTRDQLGATQRFAGP</sequence>
<evidence type="ECO:0000313" key="2">
    <source>
        <dbReference type="EMBL" id="KAL3100360.1"/>
    </source>
</evidence>
<dbReference type="Proteomes" id="UP001620645">
    <property type="component" value="Unassembled WGS sequence"/>
</dbReference>
<evidence type="ECO:0000313" key="3">
    <source>
        <dbReference type="Proteomes" id="UP001620645"/>
    </source>
</evidence>
<keyword evidence="3" id="KW-1185">Reference proteome</keyword>
<comment type="caution">
    <text evidence="2">The sequence shown here is derived from an EMBL/GenBank/DDBJ whole genome shotgun (WGS) entry which is preliminary data.</text>
</comment>
<reference evidence="2 3" key="1">
    <citation type="submission" date="2024-10" db="EMBL/GenBank/DDBJ databases">
        <authorList>
            <person name="Kim D."/>
        </authorList>
    </citation>
    <scope>NUCLEOTIDE SEQUENCE [LARGE SCALE GENOMIC DNA]</scope>
    <source>
        <strain evidence="2">Taebaek</strain>
    </source>
</reference>
<gene>
    <name evidence="2" type="ORF">niasHS_001662</name>
</gene>
<accession>A0ABD2KCH1</accession>
<evidence type="ECO:0000256" key="1">
    <source>
        <dbReference type="SAM" id="MobiDB-lite"/>
    </source>
</evidence>
<protein>
    <submittedName>
        <fullName evidence="2">Uncharacterized protein</fullName>
    </submittedName>
</protein>
<dbReference type="EMBL" id="JBICCN010000031">
    <property type="protein sequence ID" value="KAL3100360.1"/>
    <property type="molecule type" value="Genomic_DNA"/>
</dbReference>
<feature type="region of interest" description="Disordered" evidence="1">
    <location>
        <begin position="103"/>
        <end position="122"/>
    </location>
</feature>
<dbReference type="AlphaFoldDB" id="A0ABD2KCH1"/>
<name>A0ABD2KCH1_HETSC</name>
<organism evidence="2 3">
    <name type="scientific">Heterodera schachtii</name>
    <name type="common">Sugarbeet cyst nematode worm</name>
    <name type="synonym">Tylenchus schachtii</name>
    <dbReference type="NCBI Taxonomy" id="97005"/>
    <lineage>
        <taxon>Eukaryota</taxon>
        <taxon>Metazoa</taxon>
        <taxon>Ecdysozoa</taxon>
        <taxon>Nematoda</taxon>
        <taxon>Chromadorea</taxon>
        <taxon>Rhabditida</taxon>
        <taxon>Tylenchina</taxon>
        <taxon>Tylenchomorpha</taxon>
        <taxon>Tylenchoidea</taxon>
        <taxon>Heteroderidae</taxon>
        <taxon>Heteroderinae</taxon>
        <taxon>Heterodera</taxon>
    </lineage>
</organism>